<reference evidence="2 3" key="1">
    <citation type="submission" date="2019-11" db="EMBL/GenBank/DDBJ databases">
        <title>Whole-genome sequence of a Rhodoblastus acidophilus DSM 142.</title>
        <authorList>
            <person name="Kyndt J.A."/>
            <person name="Meyer T.E."/>
        </authorList>
    </citation>
    <scope>NUCLEOTIDE SEQUENCE [LARGE SCALE GENOMIC DNA]</scope>
    <source>
        <strain evidence="2 3">DSM 142</strain>
    </source>
</reference>
<sequence length="283" mass="31537">MEIGTLVTSDGEVRPLGSRISERAARAGCAFLAPDIAKIVRREVAYREVGALIEEQRLWENLLSSQGLTFNLFARASADRAYATRLFAGLFPDLIADVHRVIFEHSPGRGDGRYLGDYTAFDLFVAGRRRDGALAFVAIEVKYAEPMGWRGRAGNPRYRELTRACALHVDPESPQLFTEPMAQLTAEHLLAATIRSEIGEGVQGAFVIIAPIGNREAWNAIERYQCSLVKKPEMPFMALSLESIIEAIRKCDDSSLANGLLERYTNFEPVRAVIDEWEPFTTE</sequence>
<dbReference type="AlphaFoldDB" id="A0A6N8DMD7"/>
<dbReference type="OrthoDB" id="1092934at2"/>
<dbReference type="Proteomes" id="UP000439113">
    <property type="component" value="Unassembled WGS sequence"/>
</dbReference>
<dbReference type="InterPro" id="IPR048822">
    <property type="entry name" value="PDDEXK_13"/>
</dbReference>
<dbReference type="Pfam" id="PF20796">
    <property type="entry name" value="PDDEXK_13"/>
    <property type="match status" value="1"/>
</dbReference>
<protein>
    <recommendedName>
        <fullName evidence="1">PD-(D/E)XK nuclease-like domain-containing protein</fullName>
    </recommendedName>
</protein>
<proteinExistence type="predicted"/>
<evidence type="ECO:0000259" key="1">
    <source>
        <dbReference type="Pfam" id="PF20796"/>
    </source>
</evidence>
<gene>
    <name evidence="2" type="ORF">GJ654_11870</name>
</gene>
<evidence type="ECO:0000313" key="3">
    <source>
        <dbReference type="Proteomes" id="UP000439113"/>
    </source>
</evidence>
<accession>A0A6N8DMD7</accession>
<comment type="caution">
    <text evidence="2">The sequence shown here is derived from an EMBL/GenBank/DDBJ whole genome shotgun (WGS) entry which is preliminary data.</text>
</comment>
<dbReference type="EMBL" id="WNKS01000009">
    <property type="protein sequence ID" value="MTV31690.1"/>
    <property type="molecule type" value="Genomic_DNA"/>
</dbReference>
<evidence type="ECO:0000313" key="2">
    <source>
        <dbReference type="EMBL" id="MTV31690.1"/>
    </source>
</evidence>
<feature type="domain" description="PD-(D/E)XK nuclease-like" evidence="1">
    <location>
        <begin position="2"/>
        <end position="265"/>
    </location>
</feature>
<name>A0A6N8DMD7_RHOAC</name>
<organism evidence="2 3">
    <name type="scientific">Rhodoblastus acidophilus</name>
    <name type="common">Rhodopseudomonas acidophila</name>
    <dbReference type="NCBI Taxonomy" id="1074"/>
    <lineage>
        <taxon>Bacteria</taxon>
        <taxon>Pseudomonadati</taxon>
        <taxon>Pseudomonadota</taxon>
        <taxon>Alphaproteobacteria</taxon>
        <taxon>Hyphomicrobiales</taxon>
        <taxon>Rhodoblastaceae</taxon>
        <taxon>Rhodoblastus</taxon>
    </lineage>
</organism>